<dbReference type="InterPro" id="IPR027304">
    <property type="entry name" value="Trigger_fact/SurA_dom_sf"/>
</dbReference>
<dbReference type="PANTHER" id="PTHR47637">
    <property type="entry name" value="CHAPERONE SURA"/>
    <property type="match status" value="1"/>
</dbReference>
<dbReference type="Gene3D" id="1.10.4030.10">
    <property type="entry name" value="Porin chaperone SurA, peptide-binding domain"/>
    <property type="match status" value="1"/>
</dbReference>
<reference evidence="4 5" key="1">
    <citation type="submission" date="2016-03" db="EMBL/GenBank/DDBJ databases">
        <authorList>
            <person name="Ploux O."/>
        </authorList>
    </citation>
    <scope>NUCLEOTIDE SEQUENCE [LARGE SCALE GENOMIC DNA]</scope>
    <source>
        <strain evidence="4 5">BER2</strain>
    </source>
</reference>
<dbReference type="Proteomes" id="UP000075391">
    <property type="component" value="Unassembled WGS sequence"/>
</dbReference>
<evidence type="ECO:0000256" key="1">
    <source>
        <dbReference type="ARBA" id="ARBA00022729"/>
    </source>
</evidence>
<dbReference type="PANTHER" id="PTHR47637:SF1">
    <property type="entry name" value="CHAPERONE SURA"/>
    <property type="match status" value="1"/>
</dbReference>
<dbReference type="PROSITE" id="PS50198">
    <property type="entry name" value="PPIC_PPIASE_2"/>
    <property type="match status" value="1"/>
</dbReference>
<dbReference type="InterPro" id="IPR050280">
    <property type="entry name" value="OMP_Chaperone_SurA"/>
</dbReference>
<dbReference type="SUPFAM" id="SSF109998">
    <property type="entry name" value="Triger factor/SurA peptide-binding domain-like"/>
    <property type="match status" value="1"/>
</dbReference>
<organism evidence="4 5">
    <name type="scientific">Bdellovibrio bacteriovorus</name>
    <dbReference type="NCBI Taxonomy" id="959"/>
    <lineage>
        <taxon>Bacteria</taxon>
        <taxon>Pseudomonadati</taxon>
        <taxon>Bdellovibrionota</taxon>
        <taxon>Bdellovibrionia</taxon>
        <taxon>Bdellovibrionales</taxon>
        <taxon>Pseudobdellovibrionaceae</taxon>
        <taxon>Bdellovibrio</taxon>
    </lineage>
</organism>
<dbReference type="AlphaFoldDB" id="A0A150WWM4"/>
<gene>
    <name evidence="4" type="ORF">AZI85_02830</name>
</gene>
<protein>
    <submittedName>
        <fullName evidence="4">Survival protein SurA</fullName>
    </submittedName>
</protein>
<dbReference type="SUPFAM" id="SSF54534">
    <property type="entry name" value="FKBP-like"/>
    <property type="match status" value="1"/>
</dbReference>
<name>A0A150WWM4_BDEBC</name>
<keyword evidence="2" id="KW-0697">Rotamase</keyword>
<dbReference type="Pfam" id="PF00639">
    <property type="entry name" value="Rotamase"/>
    <property type="match status" value="1"/>
</dbReference>
<dbReference type="Gene3D" id="3.10.50.40">
    <property type="match status" value="1"/>
</dbReference>
<comment type="caution">
    <text evidence="4">The sequence shown here is derived from an EMBL/GenBank/DDBJ whole genome shotgun (WGS) entry which is preliminary data.</text>
</comment>
<keyword evidence="1" id="KW-0732">Signal</keyword>
<dbReference type="InterPro" id="IPR000297">
    <property type="entry name" value="PPIase_PpiC"/>
</dbReference>
<accession>A0A150WWM4</accession>
<evidence type="ECO:0000313" key="4">
    <source>
        <dbReference type="EMBL" id="KYG70881.1"/>
    </source>
</evidence>
<dbReference type="EMBL" id="LUKF01000001">
    <property type="protein sequence ID" value="KYG70881.1"/>
    <property type="molecule type" value="Genomic_DNA"/>
</dbReference>
<keyword evidence="2" id="KW-0413">Isomerase</keyword>
<dbReference type="RefSeq" id="WP_063242619.1">
    <property type="nucleotide sequence ID" value="NZ_LUKF01000001.1"/>
</dbReference>
<dbReference type="GO" id="GO:0003755">
    <property type="term" value="F:peptidyl-prolyl cis-trans isomerase activity"/>
    <property type="evidence" value="ECO:0007669"/>
    <property type="project" value="UniProtKB-KW"/>
</dbReference>
<proteinExistence type="predicted"/>
<sequence length="314" mass="35167">MISFLFPFLIATPVHAELVEKTVAIVNTELVLESDFKELQNRIGKPGLIDEALLFDKSPTSLKGDRKAQLNYLINEKILESEVKRLNLSVTSDRVESELKSMAKRNNVSEAELLNIIKGQGISATEYKTFLKHSIEKQSLMDSEIISKLRISDEDALNEYLKTNPSSRPSIDEFSVSHIFFNPKKGGAEAALQRAQAAAGKVRGGDNFETLAQQFSEDPNFSSGGSLGTFKSGEFLPEIEEAISNLKVGETTPVVKSRMGYHIVKLTGKKLTTDPKFERAKDRIKAQLLEASFKRQLKTWLQSKRDEIFVRINE</sequence>
<evidence type="ECO:0000256" key="2">
    <source>
        <dbReference type="PROSITE-ProRule" id="PRU00278"/>
    </source>
</evidence>
<dbReference type="InterPro" id="IPR046357">
    <property type="entry name" value="PPIase_dom_sf"/>
</dbReference>
<evidence type="ECO:0000259" key="3">
    <source>
        <dbReference type="PROSITE" id="PS50198"/>
    </source>
</evidence>
<dbReference type="OrthoDB" id="5289887at2"/>
<feature type="domain" description="PpiC" evidence="3">
    <location>
        <begin position="171"/>
        <end position="268"/>
    </location>
</feature>
<evidence type="ECO:0000313" key="5">
    <source>
        <dbReference type="Proteomes" id="UP000075391"/>
    </source>
</evidence>
<dbReference type="Pfam" id="PF13624">
    <property type="entry name" value="SurA_N_3"/>
    <property type="match status" value="1"/>
</dbReference>